<reference evidence="1 2" key="1">
    <citation type="submission" date="2020-02" db="EMBL/GenBank/DDBJ databases">
        <authorList>
            <person name="Ferguson B K."/>
        </authorList>
    </citation>
    <scope>NUCLEOTIDE SEQUENCE [LARGE SCALE GENOMIC DNA]</scope>
</reference>
<keyword evidence="2" id="KW-1185">Reference proteome</keyword>
<sequence length="56" mass="6330">MAIGRNILPLATVQGRSVIVGGLKHWRQMAPVMRANGWKRLGKENLMKVGRRPIYC</sequence>
<dbReference type="AlphaFoldDB" id="A0A6H5GH59"/>
<evidence type="ECO:0000313" key="2">
    <source>
        <dbReference type="Proteomes" id="UP000479000"/>
    </source>
</evidence>
<protein>
    <submittedName>
        <fullName evidence="1">Uncharacterized protein</fullName>
    </submittedName>
</protein>
<feature type="non-terminal residue" evidence="1">
    <location>
        <position position="56"/>
    </location>
</feature>
<dbReference type="EMBL" id="CADCXU010010551">
    <property type="protein sequence ID" value="CAB0001381.1"/>
    <property type="molecule type" value="Genomic_DNA"/>
</dbReference>
<organism evidence="1 2">
    <name type="scientific">Nesidiocoris tenuis</name>
    <dbReference type="NCBI Taxonomy" id="355587"/>
    <lineage>
        <taxon>Eukaryota</taxon>
        <taxon>Metazoa</taxon>
        <taxon>Ecdysozoa</taxon>
        <taxon>Arthropoda</taxon>
        <taxon>Hexapoda</taxon>
        <taxon>Insecta</taxon>
        <taxon>Pterygota</taxon>
        <taxon>Neoptera</taxon>
        <taxon>Paraneoptera</taxon>
        <taxon>Hemiptera</taxon>
        <taxon>Heteroptera</taxon>
        <taxon>Panheteroptera</taxon>
        <taxon>Cimicomorpha</taxon>
        <taxon>Miridae</taxon>
        <taxon>Dicyphina</taxon>
        <taxon>Nesidiocoris</taxon>
    </lineage>
</organism>
<gene>
    <name evidence="1" type="ORF">NTEN_LOCUS7168</name>
</gene>
<dbReference type="Proteomes" id="UP000479000">
    <property type="component" value="Unassembled WGS sequence"/>
</dbReference>
<name>A0A6H5GH59_9HEMI</name>
<evidence type="ECO:0000313" key="1">
    <source>
        <dbReference type="EMBL" id="CAB0001381.1"/>
    </source>
</evidence>
<proteinExistence type="predicted"/>
<accession>A0A6H5GH59</accession>